<evidence type="ECO:0000313" key="3">
    <source>
        <dbReference type="Proteomes" id="UP000807769"/>
    </source>
</evidence>
<feature type="region of interest" description="Disordered" evidence="1">
    <location>
        <begin position="45"/>
        <end position="77"/>
    </location>
</feature>
<dbReference type="EMBL" id="JABBWG010000014">
    <property type="protein sequence ID" value="KAG1817112.1"/>
    <property type="molecule type" value="Genomic_DNA"/>
</dbReference>
<sequence>MKRSSNEKERVVVQMHGAALIFLTCLSTGAHAPEDCDRAAMLVKEGRKPRLDPEPTDSKRPEHNLSLREDSERYNFF</sequence>
<accession>A0A9P7EC09</accession>
<reference evidence="2" key="1">
    <citation type="journal article" date="2020" name="New Phytol.">
        <title>Comparative genomics reveals dynamic genome evolution in host specialist ectomycorrhizal fungi.</title>
        <authorList>
            <person name="Lofgren L.A."/>
            <person name="Nguyen N.H."/>
            <person name="Vilgalys R."/>
            <person name="Ruytinx J."/>
            <person name="Liao H.L."/>
            <person name="Branco S."/>
            <person name="Kuo A."/>
            <person name="LaButti K."/>
            <person name="Lipzen A."/>
            <person name="Andreopoulos W."/>
            <person name="Pangilinan J."/>
            <person name="Riley R."/>
            <person name="Hundley H."/>
            <person name="Na H."/>
            <person name="Barry K."/>
            <person name="Grigoriev I.V."/>
            <person name="Stajich J.E."/>
            <person name="Kennedy P.G."/>
        </authorList>
    </citation>
    <scope>NUCLEOTIDE SEQUENCE</scope>
    <source>
        <strain evidence="2">MN1</strain>
    </source>
</reference>
<feature type="non-terminal residue" evidence="2">
    <location>
        <position position="77"/>
    </location>
</feature>
<organism evidence="2 3">
    <name type="scientific">Suillus subaureus</name>
    <dbReference type="NCBI Taxonomy" id="48587"/>
    <lineage>
        <taxon>Eukaryota</taxon>
        <taxon>Fungi</taxon>
        <taxon>Dikarya</taxon>
        <taxon>Basidiomycota</taxon>
        <taxon>Agaricomycotina</taxon>
        <taxon>Agaricomycetes</taxon>
        <taxon>Agaricomycetidae</taxon>
        <taxon>Boletales</taxon>
        <taxon>Suillineae</taxon>
        <taxon>Suillaceae</taxon>
        <taxon>Suillus</taxon>
    </lineage>
</organism>
<protein>
    <submittedName>
        <fullName evidence="2">Uncharacterized protein</fullName>
    </submittedName>
</protein>
<dbReference type="Proteomes" id="UP000807769">
    <property type="component" value="Unassembled WGS sequence"/>
</dbReference>
<comment type="caution">
    <text evidence="2">The sequence shown here is derived from an EMBL/GenBank/DDBJ whole genome shotgun (WGS) entry which is preliminary data.</text>
</comment>
<evidence type="ECO:0000256" key="1">
    <source>
        <dbReference type="SAM" id="MobiDB-lite"/>
    </source>
</evidence>
<gene>
    <name evidence="2" type="ORF">BJ212DRAFT_1350936</name>
</gene>
<keyword evidence="3" id="KW-1185">Reference proteome</keyword>
<dbReference type="AlphaFoldDB" id="A0A9P7EC09"/>
<evidence type="ECO:0000313" key="2">
    <source>
        <dbReference type="EMBL" id="KAG1817112.1"/>
    </source>
</evidence>
<name>A0A9P7EC09_9AGAM</name>
<proteinExistence type="predicted"/>
<dbReference type="GeneID" id="64629537"/>
<dbReference type="RefSeq" id="XP_041193531.1">
    <property type="nucleotide sequence ID" value="XM_041335520.1"/>
</dbReference>